<dbReference type="SUPFAM" id="SSF50729">
    <property type="entry name" value="PH domain-like"/>
    <property type="match status" value="1"/>
</dbReference>
<keyword evidence="6" id="KW-0227">DNA damage</keyword>
<comment type="similarity">
    <text evidence="2">Belongs to the SWI5/SAE3 family.</text>
</comment>
<dbReference type="Pfam" id="PF07061">
    <property type="entry name" value="Swi5"/>
    <property type="match status" value="1"/>
</dbReference>
<dbReference type="CDD" id="cd13182">
    <property type="entry name" value="EVH1-like_Dcp1"/>
    <property type="match status" value="1"/>
</dbReference>
<dbReference type="GO" id="GO:0006397">
    <property type="term" value="P:mRNA processing"/>
    <property type="evidence" value="ECO:0007669"/>
    <property type="project" value="UniProtKB-KW"/>
</dbReference>
<dbReference type="EMBL" id="MU853847">
    <property type="protein sequence ID" value="KAK3937699.1"/>
    <property type="molecule type" value="Genomic_DNA"/>
</dbReference>
<evidence type="ECO:0000256" key="2">
    <source>
        <dbReference type="ARBA" id="ARBA00008060"/>
    </source>
</evidence>
<keyword evidence="5" id="KW-0507">mRNA processing</keyword>
<feature type="region of interest" description="Disordered" evidence="8">
    <location>
        <begin position="1"/>
        <end position="50"/>
    </location>
</feature>
<feature type="compositionally biased region" description="Basic residues" evidence="8">
    <location>
        <begin position="1"/>
        <end position="15"/>
    </location>
</feature>
<dbReference type="Gene3D" id="1.20.5.170">
    <property type="match status" value="1"/>
</dbReference>
<dbReference type="GO" id="GO:0000932">
    <property type="term" value="C:P-body"/>
    <property type="evidence" value="ECO:0007669"/>
    <property type="project" value="TreeGrafter"/>
</dbReference>
<evidence type="ECO:0000256" key="7">
    <source>
        <dbReference type="ARBA" id="ARBA00023204"/>
    </source>
</evidence>
<dbReference type="GO" id="GO:0006281">
    <property type="term" value="P:DNA repair"/>
    <property type="evidence" value="ECO:0007669"/>
    <property type="project" value="UniProtKB-KW"/>
</dbReference>
<dbReference type="PANTHER" id="PTHR16290:SF0">
    <property type="entry name" value="DECAPPING PROTEIN 1, ISOFORM A"/>
    <property type="match status" value="1"/>
</dbReference>
<dbReference type="GO" id="GO:0003729">
    <property type="term" value="F:mRNA binding"/>
    <property type="evidence" value="ECO:0007669"/>
    <property type="project" value="TreeGrafter"/>
</dbReference>
<feature type="compositionally biased region" description="Basic and acidic residues" evidence="8">
    <location>
        <begin position="31"/>
        <end position="42"/>
    </location>
</feature>
<evidence type="ECO:0000256" key="8">
    <source>
        <dbReference type="SAM" id="MobiDB-lite"/>
    </source>
</evidence>
<proteinExistence type="inferred from homology"/>
<dbReference type="Pfam" id="PF06058">
    <property type="entry name" value="DCP1"/>
    <property type="match status" value="1"/>
</dbReference>
<evidence type="ECO:0000256" key="6">
    <source>
        <dbReference type="ARBA" id="ARBA00022763"/>
    </source>
</evidence>
<evidence type="ECO:0000256" key="3">
    <source>
        <dbReference type="ARBA" id="ARBA00008778"/>
    </source>
</evidence>
<gene>
    <name evidence="9" type="ORF">QBC46DRAFT_293772</name>
</gene>
<evidence type="ECO:0000256" key="4">
    <source>
        <dbReference type="ARBA" id="ARBA00022490"/>
    </source>
</evidence>
<reference evidence="10" key="1">
    <citation type="journal article" date="2023" name="Mol. Phylogenet. Evol.">
        <title>Genome-scale phylogeny and comparative genomics of the fungal order Sordariales.</title>
        <authorList>
            <person name="Hensen N."/>
            <person name="Bonometti L."/>
            <person name="Westerberg I."/>
            <person name="Brannstrom I.O."/>
            <person name="Guillou S."/>
            <person name="Cros-Aarteil S."/>
            <person name="Calhoun S."/>
            <person name="Haridas S."/>
            <person name="Kuo A."/>
            <person name="Mondo S."/>
            <person name="Pangilinan J."/>
            <person name="Riley R."/>
            <person name="LaButti K."/>
            <person name="Andreopoulos B."/>
            <person name="Lipzen A."/>
            <person name="Chen C."/>
            <person name="Yan M."/>
            <person name="Daum C."/>
            <person name="Ng V."/>
            <person name="Clum A."/>
            <person name="Steindorff A."/>
            <person name="Ohm R.A."/>
            <person name="Martin F."/>
            <person name="Silar P."/>
            <person name="Natvig D.O."/>
            <person name="Lalanne C."/>
            <person name="Gautier V."/>
            <person name="Ament-Velasquez S.L."/>
            <person name="Kruys A."/>
            <person name="Hutchinson M.I."/>
            <person name="Powell A.J."/>
            <person name="Barry K."/>
            <person name="Miller A.N."/>
            <person name="Grigoriev I.V."/>
            <person name="Debuchy R."/>
            <person name="Gladieux P."/>
            <person name="Hiltunen Thoren M."/>
            <person name="Johannesson H."/>
        </authorList>
    </citation>
    <scope>NUCLEOTIDE SEQUENCE [LARGE SCALE GENOMIC DNA]</scope>
    <source>
        <strain evidence="10">CBS 340.73</strain>
    </source>
</reference>
<sequence length="482" mass="53551">MSKSTPRKSRHRHHQSGSGSRGVQASDYESDVAHYNESRDMAEPSQLRRKTSNTDLNLSVLRRYQPNIRSILSIAANAVVYVFDEEAQNWDKSGVEGTMFVCEQEPFVMADGQTLPQACVFILNRRGLDNCVVDLVKVSVCEVIGELLILRLDDDEASADSNGSEEGGAEKRKVIGIWIHADQEHTREVNITIIRGAWQQAREALEAVYGGAAVGQQEAMPDKTVVTTVQVEPTVSVQGGQTVGRRLSITDLFGQRNHSRPTPTKSRRISDGDLTTAVAANHVIAALDTQLPLIASFTQWLEDHIVAGRDFGGFASKLKSGVHWYNQFILDARKSLEWDYEVTHDADVLVVMAERKRGDPLKIAVFGPVLHKRTEISAADESELDYIMGDEYLGYMSKICRGFSQAANKIASIFKMYKTIEEEESDLSQPGGVTIRTHTRLLQEYNDMKDIGQQLIGFIAENRGVPIGTLYEDKQYGVSADD</sequence>
<keyword evidence="4" id="KW-0963">Cytoplasm</keyword>
<comment type="similarity">
    <text evidence="3">Belongs to the DCP1 family.</text>
</comment>
<dbReference type="Proteomes" id="UP001303473">
    <property type="component" value="Unassembled WGS sequence"/>
</dbReference>
<keyword evidence="10" id="KW-1185">Reference proteome</keyword>
<dbReference type="InterPro" id="IPR011993">
    <property type="entry name" value="PH-like_dom_sf"/>
</dbReference>
<evidence type="ECO:0000313" key="10">
    <source>
        <dbReference type="Proteomes" id="UP001303473"/>
    </source>
</evidence>
<comment type="caution">
    <text evidence="9">The sequence shown here is derived from an EMBL/GenBank/DDBJ whole genome shotgun (WGS) entry which is preliminary data.</text>
</comment>
<evidence type="ECO:0000256" key="1">
    <source>
        <dbReference type="ARBA" id="ARBA00004496"/>
    </source>
</evidence>
<dbReference type="GO" id="GO:0000290">
    <property type="term" value="P:deadenylation-dependent decapping of nuclear-transcribed mRNA"/>
    <property type="evidence" value="ECO:0007669"/>
    <property type="project" value="InterPro"/>
</dbReference>
<dbReference type="InterPro" id="IPR010334">
    <property type="entry name" value="Dcp1"/>
</dbReference>
<dbReference type="PANTHER" id="PTHR16290">
    <property type="entry name" value="TRANSCRIPTION FACTOR SMIF DECAPPING ENZYME DCP1"/>
    <property type="match status" value="1"/>
</dbReference>
<dbReference type="Gene3D" id="2.30.29.30">
    <property type="entry name" value="Pleckstrin-homology domain (PH domain)/Phosphotyrosine-binding domain (PTB)"/>
    <property type="match status" value="1"/>
</dbReference>
<name>A0AAN6S246_9PEZI</name>
<organism evidence="9 10">
    <name type="scientific">Diplogelasinospora grovesii</name>
    <dbReference type="NCBI Taxonomy" id="303347"/>
    <lineage>
        <taxon>Eukaryota</taxon>
        <taxon>Fungi</taxon>
        <taxon>Dikarya</taxon>
        <taxon>Ascomycota</taxon>
        <taxon>Pezizomycotina</taxon>
        <taxon>Sordariomycetes</taxon>
        <taxon>Sordariomycetidae</taxon>
        <taxon>Sordariales</taxon>
        <taxon>Diplogelasinosporaceae</taxon>
        <taxon>Diplogelasinospora</taxon>
    </lineage>
</organism>
<evidence type="ECO:0000256" key="5">
    <source>
        <dbReference type="ARBA" id="ARBA00022664"/>
    </source>
</evidence>
<dbReference type="InterPro" id="IPR010760">
    <property type="entry name" value="DNA-repair_Swi5"/>
</dbReference>
<dbReference type="AlphaFoldDB" id="A0AAN6S246"/>
<dbReference type="GO" id="GO:0008047">
    <property type="term" value="F:enzyme activator activity"/>
    <property type="evidence" value="ECO:0007669"/>
    <property type="project" value="InterPro"/>
</dbReference>
<dbReference type="GO" id="GO:0031087">
    <property type="term" value="P:deadenylation-independent decapping of nuclear-transcribed mRNA"/>
    <property type="evidence" value="ECO:0007669"/>
    <property type="project" value="TreeGrafter"/>
</dbReference>
<accession>A0AAN6S246</accession>
<protein>
    <submittedName>
        <fullName evidence="9">Uncharacterized protein</fullName>
    </submittedName>
</protein>
<keyword evidence="7" id="KW-0234">DNA repair</keyword>
<comment type="subcellular location">
    <subcellularLocation>
        <location evidence="1">Cytoplasm</location>
    </subcellularLocation>
</comment>
<evidence type="ECO:0000313" key="9">
    <source>
        <dbReference type="EMBL" id="KAK3937699.1"/>
    </source>
</evidence>